<keyword evidence="3" id="KW-1185">Reference proteome</keyword>
<evidence type="ECO:0000313" key="2">
    <source>
        <dbReference type="EMBL" id="TWF54576.1"/>
    </source>
</evidence>
<sequence length="240" mass="25901">MKLSAPVFQLKRRAKLMARSAGMPLHAALDTIAREEGFARWSLLSSQLAAGSLSGALLGRLADGDLVLIAGRPGQGKTMLGLQLLLDAARDGRRAVFFTLEFTERQARHHIRSLAGDGAENTNIADAVEIVTSDEISADYIIRHLAGAARGTVAVIDYLQILDQQRRKPPLGEQVRALGDFARASGVAIGVLSQIDRSFDPADKRLPDIHDIRLPNLVDLGLFTKACFLHGGEAQIQHVA</sequence>
<comment type="caution">
    <text evidence="2">The sequence shown here is derived from an EMBL/GenBank/DDBJ whole genome shotgun (WGS) entry which is preliminary data.</text>
</comment>
<dbReference type="RefSeq" id="WP_145636995.1">
    <property type="nucleotide sequence ID" value="NZ_VIWP01000003.1"/>
</dbReference>
<dbReference type="NCBIfam" id="NF004629">
    <property type="entry name" value="PRK05973.1"/>
    <property type="match status" value="1"/>
</dbReference>
<dbReference type="Proteomes" id="UP000320653">
    <property type="component" value="Unassembled WGS sequence"/>
</dbReference>
<proteinExistence type="predicted"/>
<organism evidence="2 3">
    <name type="scientific">Neorhizobium alkalisoli</name>
    <dbReference type="NCBI Taxonomy" id="528178"/>
    <lineage>
        <taxon>Bacteria</taxon>
        <taxon>Pseudomonadati</taxon>
        <taxon>Pseudomonadota</taxon>
        <taxon>Alphaproteobacteria</taxon>
        <taxon>Hyphomicrobiales</taxon>
        <taxon>Rhizobiaceae</taxon>
        <taxon>Rhizobium/Agrobacterium group</taxon>
        <taxon>Neorhizobium</taxon>
    </lineage>
</organism>
<dbReference type="Gene3D" id="3.40.50.300">
    <property type="entry name" value="P-loop containing nucleotide triphosphate hydrolases"/>
    <property type="match status" value="1"/>
</dbReference>
<gene>
    <name evidence="2" type="ORF">FHW37_103446</name>
</gene>
<feature type="domain" description="KaiC-like" evidence="1">
    <location>
        <begin position="58"/>
        <end position="129"/>
    </location>
</feature>
<accession>A0A561QW70</accession>
<dbReference type="InterPro" id="IPR027417">
    <property type="entry name" value="P-loop_NTPase"/>
</dbReference>
<evidence type="ECO:0000259" key="1">
    <source>
        <dbReference type="Pfam" id="PF06745"/>
    </source>
</evidence>
<keyword evidence="2" id="KW-0378">Hydrolase</keyword>
<dbReference type="AlphaFoldDB" id="A0A561QW70"/>
<dbReference type="EMBL" id="VIWP01000003">
    <property type="protein sequence ID" value="TWF54576.1"/>
    <property type="molecule type" value="Genomic_DNA"/>
</dbReference>
<keyword evidence="2" id="KW-0547">Nucleotide-binding</keyword>
<dbReference type="InterPro" id="IPR014774">
    <property type="entry name" value="KaiC-like_dom"/>
</dbReference>
<keyword evidence="2" id="KW-0067">ATP-binding</keyword>
<dbReference type="SUPFAM" id="SSF52540">
    <property type="entry name" value="P-loop containing nucleoside triphosphate hydrolases"/>
    <property type="match status" value="1"/>
</dbReference>
<evidence type="ECO:0000313" key="3">
    <source>
        <dbReference type="Proteomes" id="UP000320653"/>
    </source>
</evidence>
<dbReference type="GO" id="GO:0003678">
    <property type="term" value="F:DNA helicase activity"/>
    <property type="evidence" value="ECO:0007669"/>
    <property type="project" value="TreeGrafter"/>
</dbReference>
<dbReference type="OrthoDB" id="7357206at2"/>
<protein>
    <submittedName>
        <fullName evidence="2">DnaB helicase-like protein</fullName>
    </submittedName>
</protein>
<name>A0A561QW70_9HYPH</name>
<dbReference type="Pfam" id="PF06745">
    <property type="entry name" value="ATPase"/>
    <property type="match status" value="1"/>
</dbReference>
<dbReference type="PANTHER" id="PTHR30153:SF2">
    <property type="entry name" value="REPLICATIVE DNA HELICASE"/>
    <property type="match status" value="1"/>
</dbReference>
<dbReference type="GO" id="GO:0005829">
    <property type="term" value="C:cytosol"/>
    <property type="evidence" value="ECO:0007669"/>
    <property type="project" value="TreeGrafter"/>
</dbReference>
<reference evidence="2 3" key="1">
    <citation type="submission" date="2019-06" db="EMBL/GenBank/DDBJ databases">
        <title>Sorghum-associated microbial communities from plants grown in Nebraska, USA.</title>
        <authorList>
            <person name="Schachtman D."/>
        </authorList>
    </citation>
    <scope>NUCLEOTIDE SEQUENCE [LARGE SCALE GENOMIC DNA]</scope>
    <source>
        <strain evidence="2 3">1225</strain>
    </source>
</reference>
<keyword evidence="2" id="KW-0347">Helicase</keyword>
<dbReference type="PANTHER" id="PTHR30153">
    <property type="entry name" value="REPLICATIVE DNA HELICASE DNAB"/>
    <property type="match status" value="1"/>
</dbReference>